<dbReference type="PIRSF" id="PIRSF006648">
    <property type="entry name" value="DrrB"/>
    <property type="match status" value="1"/>
</dbReference>
<dbReference type="EMBL" id="BMPQ01000005">
    <property type="protein sequence ID" value="GGK63688.1"/>
    <property type="molecule type" value="Genomic_DNA"/>
</dbReference>
<proteinExistence type="inferred from homology"/>
<dbReference type="Proteomes" id="UP000637788">
    <property type="component" value="Unassembled WGS sequence"/>
</dbReference>
<comment type="subcellular location">
    <subcellularLocation>
        <location evidence="6">Cell membrane</location>
        <topology evidence="6">Multi-pass membrane protein</topology>
    </subcellularLocation>
    <subcellularLocation>
        <location evidence="1">Membrane</location>
        <topology evidence="1">Multi-pass membrane protein</topology>
    </subcellularLocation>
</comment>
<gene>
    <name evidence="8" type="ORF">GCM10010094_25640</name>
</gene>
<evidence type="ECO:0000256" key="5">
    <source>
        <dbReference type="ARBA" id="ARBA00023251"/>
    </source>
</evidence>
<keyword evidence="3 6" id="KW-1133">Transmembrane helix</keyword>
<comment type="similarity">
    <text evidence="6">Belongs to the ABC-2 integral membrane protein family.</text>
</comment>
<reference evidence="8" key="1">
    <citation type="journal article" date="2014" name="Int. J. Syst. Evol. Microbiol.">
        <title>Complete genome sequence of Corynebacterium casei LMG S-19264T (=DSM 44701T), isolated from a smear-ripened cheese.</title>
        <authorList>
            <consortium name="US DOE Joint Genome Institute (JGI-PGF)"/>
            <person name="Walter F."/>
            <person name="Albersmeier A."/>
            <person name="Kalinowski J."/>
            <person name="Ruckert C."/>
        </authorList>
    </citation>
    <scope>NUCLEOTIDE SEQUENCE</scope>
    <source>
        <strain evidence="8">JCM 3035</strain>
    </source>
</reference>
<feature type="transmembrane region" description="Helical" evidence="6">
    <location>
        <begin position="58"/>
        <end position="81"/>
    </location>
</feature>
<feature type="transmembrane region" description="Helical" evidence="6">
    <location>
        <begin position="134"/>
        <end position="161"/>
    </location>
</feature>
<organism evidence="8 9">
    <name type="scientific">Streptomyces flaveus</name>
    <dbReference type="NCBI Taxonomy" id="66370"/>
    <lineage>
        <taxon>Bacteria</taxon>
        <taxon>Bacillati</taxon>
        <taxon>Actinomycetota</taxon>
        <taxon>Actinomycetes</taxon>
        <taxon>Kitasatosporales</taxon>
        <taxon>Streptomycetaceae</taxon>
        <taxon>Streptomyces</taxon>
        <taxon>Streptomyces aurantiacus group</taxon>
    </lineage>
</organism>
<feature type="transmembrane region" description="Helical" evidence="6">
    <location>
        <begin position="258"/>
        <end position="280"/>
    </location>
</feature>
<sequence length="283" mass="31426">MSTATQTTESTELAPVRTESLAELLVARERPPRPNALQTSLTFGWRAMLKIKHVPEQLFDVTAFPIMMILMYTYLFGGALAGSPSEYIQYLLPGILVMSVSMITMYTGLAINIDIEKGVFDRFRSLPIWRPSTMVGYLLGDALRYTLASIVMLTVGLIMGFRPDGGFPGVVAGVVLLIVFCFAFSWVWTMVGLLMRTEKGVMSVSMMVLFPLTFLSDIFVEPETMPGWLQAFVNNNPITHVASAVRDLMGGSWPTEEIAWTLGWSAVFVAVLGPVTMRLYNRK</sequence>
<dbReference type="PANTHER" id="PTHR43229:SF2">
    <property type="entry name" value="NODULATION PROTEIN J"/>
    <property type="match status" value="1"/>
</dbReference>
<evidence type="ECO:0000256" key="4">
    <source>
        <dbReference type="ARBA" id="ARBA00023136"/>
    </source>
</evidence>
<evidence type="ECO:0000259" key="7">
    <source>
        <dbReference type="PROSITE" id="PS51012"/>
    </source>
</evidence>
<dbReference type="GO" id="GO:0140359">
    <property type="term" value="F:ABC-type transporter activity"/>
    <property type="evidence" value="ECO:0007669"/>
    <property type="project" value="InterPro"/>
</dbReference>
<feature type="transmembrane region" description="Helical" evidence="6">
    <location>
        <begin position="167"/>
        <end position="188"/>
    </location>
</feature>
<evidence type="ECO:0000256" key="3">
    <source>
        <dbReference type="ARBA" id="ARBA00022989"/>
    </source>
</evidence>
<evidence type="ECO:0000256" key="2">
    <source>
        <dbReference type="ARBA" id="ARBA00022692"/>
    </source>
</evidence>
<keyword evidence="6" id="KW-1003">Cell membrane</keyword>
<accession>A0A917VCW6</accession>
<feature type="transmembrane region" description="Helical" evidence="6">
    <location>
        <begin position="87"/>
        <end position="113"/>
    </location>
</feature>
<keyword evidence="6" id="KW-0813">Transport</keyword>
<keyword evidence="9" id="KW-1185">Reference proteome</keyword>
<evidence type="ECO:0000313" key="9">
    <source>
        <dbReference type="Proteomes" id="UP000637788"/>
    </source>
</evidence>
<dbReference type="PANTHER" id="PTHR43229">
    <property type="entry name" value="NODULATION PROTEIN J"/>
    <property type="match status" value="1"/>
</dbReference>
<protein>
    <recommendedName>
        <fullName evidence="6">Transport permease protein</fullName>
    </recommendedName>
</protein>
<dbReference type="RefSeq" id="WP_189321983.1">
    <property type="nucleotide sequence ID" value="NZ_BMPQ01000005.1"/>
</dbReference>
<keyword evidence="2 6" id="KW-0812">Transmembrane</keyword>
<keyword evidence="5" id="KW-0046">Antibiotic resistance</keyword>
<reference evidence="8" key="2">
    <citation type="submission" date="2020-09" db="EMBL/GenBank/DDBJ databases">
        <authorList>
            <person name="Sun Q."/>
            <person name="Ohkuma M."/>
        </authorList>
    </citation>
    <scope>NUCLEOTIDE SEQUENCE</scope>
    <source>
        <strain evidence="8">JCM 3035</strain>
    </source>
</reference>
<dbReference type="InterPro" id="IPR000412">
    <property type="entry name" value="ABC_2_transport"/>
</dbReference>
<name>A0A917VCW6_9ACTN</name>
<dbReference type="GO" id="GO:0043190">
    <property type="term" value="C:ATP-binding cassette (ABC) transporter complex"/>
    <property type="evidence" value="ECO:0007669"/>
    <property type="project" value="InterPro"/>
</dbReference>
<evidence type="ECO:0000256" key="1">
    <source>
        <dbReference type="ARBA" id="ARBA00004141"/>
    </source>
</evidence>
<dbReference type="GO" id="GO:0046677">
    <property type="term" value="P:response to antibiotic"/>
    <property type="evidence" value="ECO:0007669"/>
    <property type="project" value="UniProtKB-KW"/>
</dbReference>
<comment type="caution">
    <text evidence="8">The sequence shown here is derived from an EMBL/GenBank/DDBJ whole genome shotgun (WGS) entry which is preliminary data.</text>
</comment>
<evidence type="ECO:0000256" key="6">
    <source>
        <dbReference type="RuleBase" id="RU361157"/>
    </source>
</evidence>
<feature type="transmembrane region" description="Helical" evidence="6">
    <location>
        <begin position="200"/>
        <end position="220"/>
    </location>
</feature>
<dbReference type="InterPro" id="IPR051784">
    <property type="entry name" value="Nod_factor_ABC_transporter"/>
</dbReference>
<dbReference type="PROSITE" id="PS51012">
    <property type="entry name" value="ABC_TM2"/>
    <property type="match status" value="1"/>
</dbReference>
<dbReference type="Pfam" id="PF01061">
    <property type="entry name" value="ABC2_membrane"/>
    <property type="match status" value="1"/>
</dbReference>
<keyword evidence="4 6" id="KW-0472">Membrane</keyword>
<evidence type="ECO:0000313" key="8">
    <source>
        <dbReference type="EMBL" id="GGK63688.1"/>
    </source>
</evidence>
<dbReference type="InterPro" id="IPR047817">
    <property type="entry name" value="ABC2_TM_bact-type"/>
</dbReference>
<dbReference type="InterPro" id="IPR013525">
    <property type="entry name" value="ABC2_TM"/>
</dbReference>
<feature type="domain" description="ABC transmembrane type-2" evidence="7">
    <location>
        <begin position="56"/>
        <end position="283"/>
    </location>
</feature>
<dbReference type="AlphaFoldDB" id="A0A917VCW6"/>